<dbReference type="RefSeq" id="WP_247339254.1">
    <property type="nucleotide sequence ID" value="NZ_CP095550.1"/>
</dbReference>
<keyword evidence="5" id="KW-1185">Reference proteome</keyword>
<dbReference type="EMBL" id="JBHUIK010000008">
    <property type="protein sequence ID" value="MFD2216785.1"/>
    <property type="molecule type" value="Genomic_DNA"/>
</dbReference>
<sequence>MRNNDPMRMINEFFQSRPKRTLLDSIDDAFRKTASTACFSVDVKETSEHFNILAELPGVPKEDINVEIRGDDVVIEVKEQSHQDRNVGGVQSVSLPHYVLRRNMKASYKHGLLKIQLDKKKPKKIEIE</sequence>
<accession>A0ABW5C4L6</accession>
<evidence type="ECO:0000256" key="2">
    <source>
        <dbReference type="RuleBase" id="RU003616"/>
    </source>
</evidence>
<dbReference type="Proteomes" id="UP001597318">
    <property type="component" value="Unassembled WGS sequence"/>
</dbReference>
<dbReference type="SUPFAM" id="SSF49764">
    <property type="entry name" value="HSP20-like chaperones"/>
    <property type="match status" value="1"/>
</dbReference>
<dbReference type="PROSITE" id="PS01031">
    <property type="entry name" value="SHSP"/>
    <property type="match status" value="1"/>
</dbReference>
<evidence type="ECO:0000256" key="1">
    <source>
        <dbReference type="PROSITE-ProRule" id="PRU00285"/>
    </source>
</evidence>
<dbReference type="PANTHER" id="PTHR11527">
    <property type="entry name" value="HEAT-SHOCK PROTEIN 20 FAMILY MEMBER"/>
    <property type="match status" value="1"/>
</dbReference>
<comment type="similarity">
    <text evidence="1 2">Belongs to the small heat shock protein (HSP20) family.</text>
</comment>
<protein>
    <submittedName>
        <fullName evidence="4">Hsp20/alpha crystallin family protein</fullName>
    </submittedName>
</protein>
<comment type="caution">
    <text evidence="4">The sequence shown here is derived from an EMBL/GenBank/DDBJ whole genome shotgun (WGS) entry which is preliminary data.</text>
</comment>
<feature type="domain" description="SHSP" evidence="3">
    <location>
        <begin position="32"/>
        <end position="128"/>
    </location>
</feature>
<dbReference type="InterPro" id="IPR008978">
    <property type="entry name" value="HSP20-like_chaperone"/>
</dbReference>
<dbReference type="Pfam" id="PF00011">
    <property type="entry name" value="HSP20"/>
    <property type="match status" value="1"/>
</dbReference>
<dbReference type="Gene3D" id="2.60.40.790">
    <property type="match status" value="1"/>
</dbReference>
<organism evidence="4 5">
    <name type="scientific">Metabacillus endolithicus</name>
    <dbReference type="NCBI Taxonomy" id="1535204"/>
    <lineage>
        <taxon>Bacteria</taxon>
        <taxon>Bacillati</taxon>
        <taxon>Bacillota</taxon>
        <taxon>Bacilli</taxon>
        <taxon>Bacillales</taxon>
        <taxon>Bacillaceae</taxon>
        <taxon>Metabacillus</taxon>
    </lineage>
</organism>
<proteinExistence type="inferred from homology"/>
<evidence type="ECO:0000259" key="3">
    <source>
        <dbReference type="PROSITE" id="PS01031"/>
    </source>
</evidence>
<evidence type="ECO:0000313" key="5">
    <source>
        <dbReference type="Proteomes" id="UP001597318"/>
    </source>
</evidence>
<evidence type="ECO:0000313" key="4">
    <source>
        <dbReference type="EMBL" id="MFD2216785.1"/>
    </source>
</evidence>
<gene>
    <name evidence="4" type="ORF">ACFSKK_24200</name>
</gene>
<dbReference type="InterPro" id="IPR002068">
    <property type="entry name" value="A-crystallin/Hsp20_dom"/>
</dbReference>
<reference evidence="5" key="1">
    <citation type="journal article" date="2019" name="Int. J. Syst. Evol. Microbiol.">
        <title>The Global Catalogue of Microorganisms (GCM) 10K type strain sequencing project: providing services to taxonomists for standard genome sequencing and annotation.</title>
        <authorList>
            <consortium name="The Broad Institute Genomics Platform"/>
            <consortium name="The Broad Institute Genome Sequencing Center for Infectious Disease"/>
            <person name="Wu L."/>
            <person name="Ma J."/>
        </authorList>
    </citation>
    <scope>NUCLEOTIDE SEQUENCE [LARGE SCALE GENOMIC DNA]</scope>
    <source>
        <strain evidence="5">CGMCC 1.15474</strain>
    </source>
</reference>
<dbReference type="CDD" id="cd06464">
    <property type="entry name" value="ACD_sHsps-like"/>
    <property type="match status" value="1"/>
</dbReference>
<name>A0ABW5C4L6_9BACI</name>
<dbReference type="InterPro" id="IPR031107">
    <property type="entry name" value="Small_HSP"/>
</dbReference>